<evidence type="ECO:0000256" key="9">
    <source>
        <dbReference type="ARBA" id="ARBA00022839"/>
    </source>
</evidence>
<dbReference type="SMART" id="SM00479">
    <property type="entry name" value="EXOIII"/>
    <property type="match status" value="1"/>
</dbReference>
<organism evidence="15 16">
    <name type="scientific">Thermotoga neapolitana (strain ATCC 49049 / DSM 4359 / NBRC 107923 / NS-E)</name>
    <dbReference type="NCBI Taxonomy" id="309803"/>
    <lineage>
        <taxon>Bacteria</taxon>
        <taxon>Thermotogati</taxon>
        <taxon>Thermotogota</taxon>
        <taxon>Thermotogae</taxon>
        <taxon>Thermotogales</taxon>
        <taxon>Thermotogaceae</taxon>
        <taxon>Thermotoga</taxon>
    </lineage>
</organism>
<dbReference type="SUPFAM" id="SSF160975">
    <property type="entry name" value="AF1531-like"/>
    <property type="match status" value="1"/>
</dbReference>
<comment type="similarity">
    <text evidence="12">Belongs to the DNA polymerase type-C family. PolC subfamily.</text>
</comment>
<dbReference type="Pfam" id="PF14579">
    <property type="entry name" value="HHH_6"/>
    <property type="match status" value="1"/>
</dbReference>
<dbReference type="SUPFAM" id="SSF53098">
    <property type="entry name" value="Ribonuclease H-like"/>
    <property type="match status" value="1"/>
</dbReference>
<dbReference type="InterPro" id="IPR011708">
    <property type="entry name" value="DNA_pol3_alpha_NTPase_dom"/>
</dbReference>
<feature type="domain" description="Exonuclease" evidence="13">
    <location>
        <begin position="359"/>
        <end position="524"/>
    </location>
</feature>
<dbReference type="InterPro" id="IPR004365">
    <property type="entry name" value="NA-bd_OB_tRNA"/>
</dbReference>
<sequence>MEKIENLRWKNITLKSLVIDPGTGVVTISVENYSEEVEDLVRSLEKETRFRVVLNGYHRDGSDLKEKILSILNGNVPYIKDVVLEGNRLVLKVLGDFARERIASKLRSMRRELNNILPSGVEIMLEVIEPSDDLLKKILPQIEPEDEKKSEGEEVKVEDSNHVFGQKPRKIVFTPSKVFEYNKKTSIKGKVFKMEKVDGKRTLLLLYLTDGEDSLICKAFNGIEEIEKGVSVGDVVVVTGDLAQENGEPVLYVKGVTKLPEEKRVDNSPIKRVELHAHTKFSDLDAIMDIESYVNRAKEWGFPAVAITDHGNVQAIPYFYDAAKSAGIKPIFGIEAYLVSDVEPILKNFSGNATFEDVTFVVFDFETTGLDPQVDEIIEIGAVKIKEGRIIDEYHTLIKPSGTISRKSAEITGITQEMLEGERAIEEVLPEFLEFLEDSILVAHNANFDYRFLRLWIKKVLGKDWEKPYVDTLALAKSLLRLKSYSLDSVVKKLGLGSFRHHRALDDARVTAQVFLRFIEMMKKIGITKLSEMEKLKDSVDFTAQKPYHCTILVQNRTGLKNLYRLVSDSYTKYFHSVPRILKSELIEKREGLIVGSACISGELARAALEGASDSELEEIAKFYDYIEIMPLDVIEEDEEVDRERLKEVYRKLYRIAKRLNKPVVMTGDVHFLDPEDAKGRSALLAPQSRNFERQPALYLRTTEEMLEKAMEIFEDEEIAKEVVVENPNRIAEMIEEVQPLEKKLHPPVIENADEIVRNLTMERAHELYGDPLPEIVEKRIKKELDAIINHGYAVLYLIAKELVQKSMSDGYVVGSRGSVGSSLVAHLLGITEVNPLPPHYRCPRCKYFEIVEDDRYGAGYDLPDKSCPKCGTPLKKDGHDIPFETFMGFEGDKVPDIDLNFSGEYQDQAHRFVEELFGKDHVYRAGTINTIAEKSAVGYVKSYEEKTGKKLRRAEMERLVSMITGVKRTTGQHPGGLMIIPKDKEVYDFTPIQYPANDREAGVFTTHFAYETIHDDLVKIDALGHDDPTFIKMLKDLTGIDPMSVPMDDPDTLAIFSSVKPLGVDPVELGSDVGTYGIPEFGTEFVRGMLVETRPKSFAELVRISGLSHGTDVWLNNARDWINLGYAKLSEVISCRDDIMNFLIHKGMEPSLAFKIMESVRKGKGITEEMEKEMRRLKTPEWFIESCKRIKYLFPKAHAVAYVSMAFRIAYFKVHYPLQFYAAYFTIKGDQFDPTLVLKGKEAIKARLRELKMMTGKDAQKKNEESVLEVALEMILRGFSFLPPDIFKSDAKKFLIEGNALRIPFNKLPGLGDSVAESIVRAREEKPFTSIEDLVRRTKVNKNHVELMKSLGVLRDLPETEQFTLF</sequence>
<dbReference type="NCBIfam" id="TIGR01405">
    <property type="entry name" value="polC_Gram_pos"/>
    <property type="match status" value="1"/>
</dbReference>
<keyword evidence="8 12" id="KW-0378">Hydrolase</keyword>
<dbReference type="InterPro" id="IPR029460">
    <property type="entry name" value="DNAPol_HHH"/>
</dbReference>
<dbReference type="NCBIfam" id="TIGR00573">
    <property type="entry name" value="dnaq"/>
    <property type="match status" value="1"/>
</dbReference>
<evidence type="ECO:0000256" key="11">
    <source>
        <dbReference type="ARBA" id="ARBA00049244"/>
    </source>
</evidence>
<keyword evidence="4 12" id="KW-0808">Transferase</keyword>
<dbReference type="Gene3D" id="2.40.50.140">
    <property type="entry name" value="Nucleic acid-binding proteins"/>
    <property type="match status" value="1"/>
</dbReference>
<name>B9KB69_THENN</name>
<proteinExistence type="inferred from homology"/>
<dbReference type="InterPro" id="IPR040982">
    <property type="entry name" value="DNA_pol3_finger"/>
</dbReference>
<dbReference type="RefSeq" id="WP_012644975.1">
    <property type="nucleotide sequence ID" value="NC_011978.1"/>
</dbReference>
<dbReference type="HOGENOM" id="CLU_003297_2_0_0"/>
<dbReference type="GO" id="GO:0006261">
    <property type="term" value="P:DNA-templated DNA replication"/>
    <property type="evidence" value="ECO:0007669"/>
    <property type="project" value="UniProtKB-UniRule"/>
</dbReference>
<dbReference type="NCBIfam" id="NF001688">
    <property type="entry name" value="PRK00448.1"/>
    <property type="match status" value="1"/>
</dbReference>
<comment type="catalytic activity">
    <reaction evidence="11 12">
        <text>DNA(n) + a 2'-deoxyribonucleoside 5'-triphosphate = DNA(n+1) + diphosphate</text>
        <dbReference type="Rhea" id="RHEA:22508"/>
        <dbReference type="Rhea" id="RHEA-COMP:17339"/>
        <dbReference type="Rhea" id="RHEA-COMP:17340"/>
        <dbReference type="ChEBI" id="CHEBI:33019"/>
        <dbReference type="ChEBI" id="CHEBI:61560"/>
        <dbReference type="ChEBI" id="CHEBI:173112"/>
        <dbReference type="EC" id="2.7.7.7"/>
    </reaction>
</comment>
<dbReference type="InterPro" id="IPR036397">
    <property type="entry name" value="RNaseH_sf"/>
</dbReference>
<feature type="domain" description="Polymerase/histidinol phosphatase N-terminal" evidence="14">
    <location>
        <begin position="273"/>
        <end position="340"/>
    </location>
</feature>
<evidence type="ECO:0000256" key="10">
    <source>
        <dbReference type="ARBA" id="ARBA00022932"/>
    </source>
</evidence>
<dbReference type="InterPro" id="IPR004805">
    <property type="entry name" value="DnaE2/DnaE/PolC"/>
</dbReference>
<comment type="function">
    <text evidence="1 12">Required for replicative DNA synthesis. This DNA polymerase also exhibits 3' to 5' exonuclease activity.</text>
</comment>
<dbReference type="HAMAP" id="MF_00356">
    <property type="entry name" value="DNApol_PolC"/>
    <property type="match status" value="1"/>
</dbReference>
<dbReference type="GO" id="GO:0003677">
    <property type="term" value="F:DNA binding"/>
    <property type="evidence" value="ECO:0007669"/>
    <property type="project" value="UniProtKB-UniRule"/>
</dbReference>
<keyword evidence="7 12" id="KW-0540">Nuclease</keyword>
<gene>
    <name evidence="12" type="primary">polC</name>
    <name evidence="15" type="ordered locus">CTN_0089</name>
</gene>
<dbReference type="InterPro" id="IPR012340">
    <property type="entry name" value="NA-bd_OB-fold"/>
</dbReference>
<dbReference type="Pfam" id="PF01336">
    <property type="entry name" value="tRNA_anti-codon"/>
    <property type="match status" value="1"/>
</dbReference>
<dbReference type="Gene3D" id="3.20.20.140">
    <property type="entry name" value="Metal-dependent hydrolases"/>
    <property type="match status" value="2"/>
</dbReference>
<dbReference type="CDD" id="cd06127">
    <property type="entry name" value="DEDDh"/>
    <property type="match status" value="1"/>
</dbReference>
<dbReference type="InterPro" id="IPR012337">
    <property type="entry name" value="RNaseH-like_sf"/>
</dbReference>
<dbReference type="InterPro" id="IPR006054">
    <property type="entry name" value="DnaQ"/>
</dbReference>
<accession>B9KB69</accession>
<dbReference type="InterPro" id="IPR013520">
    <property type="entry name" value="Ribonucl_H"/>
</dbReference>
<dbReference type="EC" id="2.7.7.7" evidence="12"/>
<evidence type="ECO:0000256" key="2">
    <source>
        <dbReference type="ARBA" id="ARBA00004496"/>
    </source>
</evidence>
<evidence type="ECO:0000256" key="7">
    <source>
        <dbReference type="ARBA" id="ARBA00022722"/>
    </source>
</evidence>
<comment type="subcellular location">
    <subcellularLocation>
        <location evidence="2 12">Cytoplasm</location>
    </subcellularLocation>
</comment>
<dbReference type="PANTHER" id="PTHR32294:SF5">
    <property type="entry name" value="DNA POLYMERASE III POLC-TYPE"/>
    <property type="match status" value="1"/>
</dbReference>
<dbReference type="Gene3D" id="1.10.150.870">
    <property type="match status" value="1"/>
</dbReference>
<dbReference type="InterPro" id="IPR044923">
    <property type="entry name" value="PolC_middle_finger_sf"/>
</dbReference>
<dbReference type="Pfam" id="PF00929">
    <property type="entry name" value="RNase_T"/>
    <property type="match status" value="1"/>
</dbReference>
<evidence type="ECO:0000259" key="13">
    <source>
        <dbReference type="SMART" id="SM00479"/>
    </source>
</evidence>
<dbReference type="EMBL" id="CP000916">
    <property type="protein sequence ID" value="ACM22265.1"/>
    <property type="molecule type" value="Genomic_DNA"/>
</dbReference>
<evidence type="ECO:0000256" key="6">
    <source>
        <dbReference type="ARBA" id="ARBA00022705"/>
    </source>
</evidence>
<evidence type="ECO:0000256" key="4">
    <source>
        <dbReference type="ARBA" id="ARBA00022679"/>
    </source>
</evidence>
<dbReference type="InterPro" id="IPR006308">
    <property type="entry name" value="Pol_III_a_PolC-type_gram_pos"/>
</dbReference>
<evidence type="ECO:0000256" key="12">
    <source>
        <dbReference type="HAMAP-Rule" id="MF_00356"/>
    </source>
</evidence>
<dbReference type="Pfam" id="PF17657">
    <property type="entry name" value="DNA_pol3_finger"/>
    <property type="match status" value="1"/>
</dbReference>
<dbReference type="Gene3D" id="1.10.150.700">
    <property type="entry name" value="PolC, middle finger domain"/>
    <property type="match status" value="2"/>
</dbReference>
<dbReference type="InterPro" id="IPR003141">
    <property type="entry name" value="Pol/His_phosphatase_N"/>
</dbReference>
<keyword evidence="16" id="KW-1185">Reference proteome</keyword>
<dbReference type="Pfam" id="PF07733">
    <property type="entry name" value="DNA_pol3_alpha"/>
    <property type="match status" value="2"/>
</dbReference>
<keyword evidence="10 12" id="KW-0239">DNA-directed DNA polymerase</keyword>
<dbReference type="GO" id="GO:0003887">
    <property type="term" value="F:DNA-directed DNA polymerase activity"/>
    <property type="evidence" value="ECO:0007669"/>
    <property type="project" value="UniProtKB-UniRule"/>
</dbReference>
<evidence type="ECO:0000256" key="5">
    <source>
        <dbReference type="ARBA" id="ARBA00022695"/>
    </source>
</evidence>
<dbReference type="GO" id="GO:0005737">
    <property type="term" value="C:cytoplasm"/>
    <property type="evidence" value="ECO:0007669"/>
    <property type="project" value="UniProtKB-SubCell"/>
</dbReference>
<keyword evidence="9 12" id="KW-0269">Exonuclease</keyword>
<keyword evidence="6 12" id="KW-0235">DNA replication</keyword>
<reference evidence="15 16" key="1">
    <citation type="journal article" date="2009" name="Biosci. Biotechnol. Biochem.">
        <title>WeGAS: a web-based microbial genome annotation system.</title>
        <authorList>
            <person name="Lee D."/>
            <person name="Seo H."/>
            <person name="Park C."/>
            <person name="Park K."/>
        </authorList>
    </citation>
    <scope>NUCLEOTIDE SEQUENCE [LARGE SCALE GENOMIC DNA]</scope>
    <source>
        <strain evidence="16">ATCC 49049 / DSM 4359 / NBRC 107923 / NS-E</strain>
    </source>
</reference>
<keyword evidence="3 12" id="KW-0963">Cytoplasm</keyword>
<dbReference type="Proteomes" id="UP000000445">
    <property type="component" value="Chromosome"/>
</dbReference>
<dbReference type="KEGG" id="tna:CTN_0089"/>
<evidence type="ECO:0000256" key="1">
    <source>
        <dbReference type="ARBA" id="ARBA00003452"/>
    </source>
</evidence>
<evidence type="ECO:0000313" key="16">
    <source>
        <dbReference type="Proteomes" id="UP000000445"/>
    </source>
</evidence>
<dbReference type="Pfam" id="PF02811">
    <property type="entry name" value="PHP"/>
    <property type="match status" value="1"/>
</dbReference>
<dbReference type="GO" id="GO:0008408">
    <property type="term" value="F:3'-5' exonuclease activity"/>
    <property type="evidence" value="ECO:0007669"/>
    <property type="project" value="UniProtKB-UniRule"/>
</dbReference>
<dbReference type="FunFam" id="3.30.420.10:FF:000045">
    <property type="entry name" value="3'-5' exonuclease DinG"/>
    <property type="match status" value="1"/>
</dbReference>
<dbReference type="Gene3D" id="3.30.1900.20">
    <property type="match status" value="2"/>
</dbReference>
<evidence type="ECO:0000259" key="14">
    <source>
        <dbReference type="SMART" id="SM00481"/>
    </source>
</evidence>
<dbReference type="CDD" id="cd07435">
    <property type="entry name" value="PHP_PolIIIA_POLC"/>
    <property type="match status" value="1"/>
</dbReference>
<evidence type="ECO:0000256" key="8">
    <source>
        <dbReference type="ARBA" id="ARBA00022801"/>
    </source>
</evidence>
<dbReference type="Gene3D" id="3.30.420.10">
    <property type="entry name" value="Ribonuclease H-like superfamily/Ribonuclease H"/>
    <property type="match status" value="1"/>
</dbReference>
<dbReference type="eggNOG" id="COG2176">
    <property type="taxonomic scope" value="Bacteria"/>
</dbReference>
<evidence type="ECO:0000313" key="15">
    <source>
        <dbReference type="EMBL" id="ACM22265.1"/>
    </source>
</evidence>
<evidence type="ECO:0000256" key="3">
    <source>
        <dbReference type="ARBA" id="ARBA00022490"/>
    </source>
</evidence>
<dbReference type="InterPro" id="IPR004013">
    <property type="entry name" value="PHP_dom"/>
</dbReference>
<dbReference type="STRING" id="309803.CTN_0089"/>
<dbReference type="PANTHER" id="PTHR32294">
    <property type="entry name" value="DNA POLYMERASE III SUBUNIT ALPHA"/>
    <property type="match status" value="1"/>
</dbReference>
<dbReference type="SMART" id="SM00481">
    <property type="entry name" value="POLIIIAc"/>
    <property type="match status" value="1"/>
</dbReference>
<protein>
    <recommendedName>
        <fullName evidence="12">DNA polymerase III PolC-type</fullName>
        <shortName evidence="12">PolIII</shortName>
        <ecNumber evidence="12">2.7.7.7</ecNumber>
    </recommendedName>
</protein>
<keyword evidence="5 12" id="KW-0548">Nucleotidyltransferase</keyword>